<evidence type="ECO:0000256" key="2">
    <source>
        <dbReference type="ARBA" id="ARBA00022723"/>
    </source>
</evidence>
<dbReference type="EMBL" id="CP002959">
    <property type="protein sequence ID" value="AFM12546.1"/>
    <property type="molecule type" value="Genomic_DNA"/>
</dbReference>
<accession>I4B5I9</accession>
<name>I4B5I9_TURPD</name>
<dbReference type="Proteomes" id="UP000006048">
    <property type="component" value="Chromosome"/>
</dbReference>
<dbReference type="KEGG" id="tpx:Turpa_1899"/>
<dbReference type="HOGENOM" id="CLU_101283_1_1_12"/>
<sequence length="179" mass="20408">MHATFIKLAKYNQLMNGALYAAVETLTDGKRKADAGAFFGSIHLTLNHILWADKNWLRRFIIAGHGYGRLTAGIYENIQDKISEHRFEIHSDFVALKQDRISVDTKLLTWVSESLSDERLQQVLHYRNAKNEDMSRTFADVLTHLFNHQTHHRGQITTLLSQQGVDVGVTDYIALSAGW</sequence>
<dbReference type="PANTHER" id="PTHR37302:SF1">
    <property type="entry name" value="PROTEIN DINB"/>
    <property type="match status" value="1"/>
</dbReference>
<dbReference type="AlphaFoldDB" id="I4B5I9"/>
<evidence type="ECO:0000313" key="4">
    <source>
        <dbReference type="EMBL" id="AFM12546.1"/>
    </source>
</evidence>
<keyword evidence="2 3" id="KW-0479">Metal-binding</keyword>
<organism evidence="4 5">
    <name type="scientific">Turneriella parva (strain ATCC BAA-1111 / DSM 21527 / NCTC 11395 / H)</name>
    <name type="common">Leptospira parva</name>
    <dbReference type="NCBI Taxonomy" id="869212"/>
    <lineage>
        <taxon>Bacteria</taxon>
        <taxon>Pseudomonadati</taxon>
        <taxon>Spirochaetota</taxon>
        <taxon>Spirochaetia</taxon>
        <taxon>Leptospirales</taxon>
        <taxon>Leptospiraceae</taxon>
        <taxon>Turneriella</taxon>
    </lineage>
</organism>
<feature type="binding site" evidence="3">
    <location>
        <position position="48"/>
    </location>
    <ligand>
        <name>a divalent metal cation</name>
        <dbReference type="ChEBI" id="CHEBI:60240"/>
    </ligand>
</feature>
<evidence type="ECO:0000256" key="3">
    <source>
        <dbReference type="PIRSR" id="PIRSR607837-1"/>
    </source>
</evidence>
<evidence type="ECO:0000313" key="5">
    <source>
        <dbReference type="Proteomes" id="UP000006048"/>
    </source>
</evidence>
<feature type="binding site" evidence="3">
    <location>
        <position position="148"/>
    </location>
    <ligand>
        <name>a divalent metal cation</name>
        <dbReference type="ChEBI" id="CHEBI:60240"/>
    </ligand>
</feature>
<reference evidence="4 5" key="1">
    <citation type="submission" date="2012-06" db="EMBL/GenBank/DDBJ databases">
        <title>The complete chromosome of genome of Turneriella parva DSM 21527.</title>
        <authorList>
            <consortium name="US DOE Joint Genome Institute (JGI-PGF)"/>
            <person name="Lucas S."/>
            <person name="Han J."/>
            <person name="Lapidus A."/>
            <person name="Bruce D."/>
            <person name="Goodwin L."/>
            <person name="Pitluck S."/>
            <person name="Peters L."/>
            <person name="Kyrpides N."/>
            <person name="Mavromatis K."/>
            <person name="Ivanova N."/>
            <person name="Mikhailova N."/>
            <person name="Chertkov O."/>
            <person name="Detter J.C."/>
            <person name="Tapia R."/>
            <person name="Han C."/>
            <person name="Land M."/>
            <person name="Hauser L."/>
            <person name="Markowitz V."/>
            <person name="Cheng J.-F."/>
            <person name="Hugenholtz P."/>
            <person name="Woyke T."/>
            <person name="Wu D."/>
            <person name="Gronow S."/>
            <person name="Wellnitz S."/>
            <person name="Brambilla E."/>
            <person name="Klenk H.-P."/>
            <person name="Eisen J.A."/>
        </authorList>
    </citation>
    <scope>NUCLEOTIDE SEQUENCE [LARGE SCALE GENOMIC DNA]</scope>
    <source>
        <strain evidence="5">ATCC BAA-1111 / DSM 21527 / NCTC 11395 / H</strain>
    </source>
</reference>
<keyword evidence="5" id="KW-1185">Reference proteome</keyword>
<dbReference type="Gene3D" id="1.20.120.450">
    <property type="entry name" value="dinb family like domain"/>
    <property type="match status" value="1"/>
</dbReference>
<dbReference type="PANTHER" id="PTHR37302">
    <property type="entry name" value="SLR1116 PROTEIN"/>
    <property type="match status" value="1"/>
</dbReference>
<comment type="similarity">
    <text evidence="1">Belongs to the DinB family.</text>
</comment>
<evidence type="ECO:0000256" key="1">
    <source>
        <dbReference type="ARBA" id="ARBA00008635"/>
    </source>
</evidence>
<dbReference type="Pfam" id="PF05163">
    <property type="entry name" value="DinB"/>
    <property type="match status" value="1"/>
</dbReference>
<gene>
    <name evidence="4" type="ordered locus">Turpa_1899</name>
</gene>
<dbReference type="InterPro" id="IPR034660">
    <property type="entry name" value="DinB/YfiT-like"/>
</dbReference>
<protein>
    <submittedName>
        <fullName evidence="4">DinB family protein</fullName>
    </submittedName>
</protein>
<proteinExistence type="inferred from homology"/>
<dbReference type="STRING" id="869212.Turpa_1899"/>
<dbReference type="InterPro" id="IPR007837">
    <property type="entry name" value="DinB"/>
</dbReference>
<dbReference type="RefSeq" id="WP_014803055.1">
    <property type="nucleotide sequence ID" value="NC_018020.1"/>
</dbReference>
<dbReference type="GO" id="GO:0046872">
    <property type="term" value="F:metal ion binding"/>
    <property type="evidence" value="ECO:0007669"/>
    <property type="project" value="UniProtKB-KW"/>
</dbReference>
<dbReference type="SUPFAM" id="SSF109854">
    <property type="entry name" value="DinB/YfiT-like putative metalloenzymes"/>
    <property type="match status" value="1"/>
</dbReference>
<feature type="binding site" evidence="3">
    <location>
        <position position="152"/>
    </location>
    <ligand>
        <name>a divalent metal cation</name>
        <dbReference type="ChEBI" id="CHEBI:60240"/>
    </ligand>
</feature>